<dbReference type="InterPro" id="IPR028082">
    <property type="entry name" value="Peripla_BP_I"/>
</dbReference>
<dbReference type="InterPro" id="IPR028081">
    <property type="entry name" value="Leu-bd"/>
</dbReference>
<dbReference type="PANTHER" id="PTHR47151">
    <property type="entry name" value="LEU/ILE/VAL-BINDING ABC TRANSPORTER SUBUNIT"/>
    <property type="match status" value="1"/>
</dbReference>
<evidence type="ECO:0000259" key="2">
    <source>
        <dbReference type="Pfam" id="PF13458"/>
    </source>
</evidence>
<organism evidence="4">
    <name type="scientific">freshwater metagenome</name>
    <dbReference type="NCBI Taxonomy" id="449393"/>
    <lineage>
        <taxon>unclassified sequences</taxon>
        <taxon>metagenomes</taxon>
        <taxon>ecological metagenomes</taxon>
    </lineage>
</organism>
<dbReference type="EMBL" id="CAFABD010000018">
    <property type="protein sequence ID" value="CAB4818361.1"/>
    <property type="molecule type" value="Genomic_DNA"/>
</dbReference>
<dbReference type="CDD" id="cd06342">
    <property type="entry name" value="PBP1_ABC_LIVBP-like"/>
    <property type="match status" value="1"/>
</dbReference>
<evidence type="ECO:0000256" key="1">
    <source>
        <dbReference type="ARBA" id="ARBA00022729"/>
    </source>
</evidence>
<name>A0A6J6M9C7_9ZZZZ</name>
<evidence type="ECO:0000313" key="3">
    <source>
        <dbReference type="EMBL" id="CAB4544753.1"/>
    </source>
</evidence>
<dbReference type="EMBL" id="CAFBPH010000092">
    <property type="protein sequence ID" value="CAB5012732.1"/>
    <property type="molecule type" value="Genomic_DNA"/>
</dbReference>
<dbReference type="AlphaFoldDB" id="A0A6J6M9C7"/>
<gene>
    <name evidence="3" type="ORF">UFOPK1438_00686</name>
    <name evidence="4" type="ORF">UFOPK2329_00480</name>
    <name evidence="5" type="ORF">UFOPK3166_00211</name>
    <name evidence="6" type="ORF">UFOPK4035_00599</name>
    <name evidence="7" type="ORF">UFOPK4087_00525</name>
</gene>
<protein>
    <submittedName>
        <fullName evidence="4">Unannotated protein</fullName>
    </submittedName>
</protein>
<reference evidence="4" key="1">
    <citation type="submission" date="2020-05" db="EMBL/GenBank/DDBJ databases">
        <authorList>
            <person name="Chiriac C."/>
            <person name="Salcher M."/>
            <person name="Ghai R."/>
            <person name="Kavagutti S V."/>
        </authorList>
    </citation>
    <scope>NUCLEOTIDE SEQUENCE</scope>
</reference>
<sequence length="381" mass="39076">MNKKIISGFAIAASAALTFGVVASVPASAAVKEVTIAYQGPLTGDAAQTGIDEVNAVKYALKKYNDTKPAVKINLVTIDDQGAGAVALTVAPGAAANKKIIAIVGPAFSGATISSLPYYKAARLPMISPSATNVTLTDKKSVNYGYPVFHRVPSTDAFQGPALAKWAVQNQKSPKVYVVDDKSPYGTGLASFVKKALASGTLGGSDSTPDDTKDFAATISKVKSTDSNVVIYTGYYAQAAILLNQLRAAGFKGDFAAGDGVMSQSFIDGAGKNAEGALLVAPTIPLSVGNPTMEADYVKVMGAASGEYSAETITITNLFIEAVKSGVSTRSAMLNFINGYKGLTAVGTKLSFDRNGDNNGAAAIGGFIVKGGKTVAIEVVK</sequence>
<evidence type="ECO:0000313" key="5">
    <source>
        <dbReference type="EMBL" id="CAB4818361.1"/>
    </source>
</evidence>
<evidence type="ECO:0000313" key="6">
    <source>
        <dbReference type="EMBL" id="CAB4997764.1"/>
    </source>
</evidence>
<accession>A0A6J6M9C7</accession>
<dbReference type="EMBL" id="CAFBOX010000085">
    <property type="protein sequence ID" value="CAB4997764.1"/>
    <property type="molecule type" value="Genomic_DNA"/>
</dbReference>
<dbReference type="SUPFAM" id="SSF53822">
    <property type="entry name" value="Periplasmic binding protein-like I"/>
    <property type="match status" value="1"/>
</dbReference>
<dbReference type="Pfam" id="PF13458">
    <property type="entry name" value="Peripla_BP_6"/>
    <property type="match status" value="1"/>
</dbReference>
<dbReference type="EMBL" id="CAEZSM010000078">
    <property type="protein sequence ID" value="CAB4544753.1"/>
    <property type="molecule type" value="Genomic_DNA"/>
</dbReference>
<dbReference type="EMBL" id="CAEZWZ010000054">
    <property type="protein sequence ID" value="CAB4670827.1"/>
    <property type="molecule type" value="Genomic_DNA"/>
</dbReference>
<feature type="domain" description="Leucine-binding protein" evidence="2">
    <location>
        <begin position="33"/>
        <end position="358"/>
    </location>
</feature>
<evidence type="ECO:0000313" key="7">
    <source>
        <dbReference type="EMBL" id="CAB5012732.1"/>
    </source>
</evidence>
<evidence type="ECO:0000313" key="4">
    <source>
        <dbReference type="EMBL" id="CAB4670827.1"/>
    </source>
</evidence>
<dbReference type="PANTHER" id="PTHR47151:SF2">
    <property type="entry name" value="AMINO ACID BINDING PROTEIN"/>
    <property type="match status" value="1"/>
</dbReference>
<keyword evidence="1" id="KW-0732">Signal</keyword>
<proteinExistence type="predicted"/>
<dbReference type="Gene3D" id="3.40.50.2300">
    <property type="match status" value="2"/>
</dbReference>